<dbReference type="PANTHER" id="PTHR11735">
    <property type="entry name" value="TRNA N6-ADENOSINE THREONYLCARBAMOYLTRANSFERASE"/>
    <property type="match status" value="1"/>
</dbReference>
<proteinExistence type="predicted"/>
<name>A0A6S7B4M5_9BURK</name>
<dbReference type="Gene3D" id="3.30.420.40">
    <property type="match status" value="2"/>
</dbReference>
<feature type="compositionally biased region" description="Low complexity" evidence="1">
    <location>
        <begin position="295"/>
        <end position="307"/>
    </location>
</feature>
<feature type="compositionally biased region" description="Basic and acidic residues" evidence="1">
    <location>
        <begin position="276"/>
        <end position="294"/>
    </location>
</feature>
<sequence length="314" mass="32751">MLPAGPRAYSKQRLPGGAQSQTTFARAVPITIRSMTQTVLLALDTSTEFCSVALLSVDADADGQPGAAPQLWVRHEQTGAVSSTRLLPAIRELFAEAGLTLADCDAIAFGAGPGSFTGLRTATGVAQGLAFGLNLPVVPVSTLLACAESARLRDPSATRVLAALDARMDEIYWADFAWDDAQREWRTVQTASLDVPERLVLPDAPFTLAGNAAAAFGARLPAVAAARTVDGEALPHALPLAHAALRALRAGRTVPADQAAPEYVRDKVAQTTAERVAGKAEKAARDEQAGRDARLAQAAQDGAADAASHGEDRQ</sequence>
<dbReference type="InterPro" id="IPR043129">
    <property type="entry name" value="ATPase_NBD"/>
</dbReference>
<dbReference type="CDD" id="cd24032">
    <property type="entry name" value="ASKHA_NBD_TsaB"/>
    <property type="match status" value="1"/>
</dbReference>
<feature type="domain" description="Gcp-like" evidence="2">
    <location>
        <begin position="83"/>
        <end position="270"/>
    </location>
</feature>
<feature type="region of interest" description="Disordered" evidence="1">
    <location>
        <begin position="274"/>
        <end position="314"/>
    </location>
</feature>
<keyword evidence="4" id="KW-1185">Reference proteome</keyword>
<dbReference type="GO" id="GO:0061711">
    <property type="term" value="F:tRNA N(6)-L-threonylcarbamoyladenine synthase activity"/>
    <property type="evidence" value="ECO:0007669"/>
    <property type="project" value="UniProtKB-EC"/>
</dbReference>
<dbReference type="AlphaFoldDB" id="A0A6S7B4M5"/>
<evidence type="ECO:0000256" key="1">
    <source>
        <dbReference type="SAM" id="MobiDB-lite"/>
    </source>
</evidence>
<dbReference type="SUPFAM" id="SSF53067">
    <property type="entry name" value="Actin-like ATPase domain"/>
    <property type="match status" value="2"/>
</dbReference>
<protein>
    <submittedName>
        <fullName evidence="3">tRNA N6-adenosine threonylcarbamoyltransferase, mitochondrial</fullName>
        <ecNumber evidence="3">2.3.1.234</ecNumber>
    </submittedName>
</protein>
<dbReference type="NCBIfam" id="TIGR03725">
    <property type="entry name" value="T6A_YeaZ"/>
    <property type="match status" value="1"/>
</dbReference>
<dbReference type="EMBL" id="CADIKK010000003">
    <property type="protein sequence ID" value="CAB3779272.1"/>
    <property type="molecule type" value="Genomic_DNA"/>
</dbReference>
<dbReference type="Proteomes" id="UP000494365">
    <property type="component" value="Unassembled WGS sequence"/>
</dbReference>
<dbReference type="PANTHER" id="PTHR11735:SF11">
    <property type="entry name" value="TRNA THREONYLCARBAMOYLADENOSINE BIOSYNTHESIS PROTEIN TSAB"/>
    <property type="match status" value="1"/>
</dbReference>
<dbReference type="GO" id="GO:0005829">
    <property type="term" value="C:cytosol"/>
    <property type="evidence" value="ECO:0007669"/>
    <property type="project" value="TreeGrafter"/>
</dbReference>
<dbReference type="Pfam" id="PF00814">
    <property type="entry name" value="TsaD"/>
    <property type="match status" value="1"/>
</dbReference>
<keyword evidence="3" id="KW-0808">Transferase</keyword>
<evidence type="ECO:0000259" key="2">
    <source>
        <dbReference type="Pfam" id="PF00814"/>
    </source>
</evidence>
<dbReference type="EC" id="2.3.1.234" evidence="3"/>
<dbReference type="GO" id="GO:0002949">
    <property type="term" value="P:tRNA threonylcarbamoyladenosine modification"/>
    <property type="evidence" value="ECO:0007669"/>
    <property type="project" value="InterPro"/>
</dbReference>
<gene>
    <name evidence="3" type="primary">OSGEPL1</name>
    <name evidence="3" type="ORF">LMG28614_00784</name>
</gene>
<keyword evidence="3" id="KW-0012">Acyltransferase</keyword>
<accession>A0A6S7B4M5</accession>
<dbReference type="InterPro" id="IPR000905">
    <property type="entry name" value="Gcp-like_dom"/>
</dbReference>
<evidence type="ECO:0000313" key="4">
    <source>
        <dbReference type="Proteomes" id="UP000494365"/>
    </source>
</evidence>
<evidence type="ECO:0000313" key="3">
    <source>
        <dbReference type="EMBL" id="CAB3779272.1"/>
    </source>
</evidence>
<dbReference type="InterPro" id="IPR022496">
    <property type="entry name" value="T6A_TsaB"/>
</dbReference>
<organism evidence="3 4">
    <name type="scientific">Paraburkholderia ultramafica</name>
    <dbReference type="NCBI Taxonomy" id="1544867"/>
    <lineage>
        <taxon>Bacteria</taxon>
        <taxon>Pseudomonadati</taxon>
        <taxon>Pseudomonadota</taxon>
        <taxon>Betaproteobacteria</taxon>
        <taxon>Burkholderiales</taxon>
        <taxon>Burkholderiaceae</taxon>
        <taxon>Paraburkholderia</taxon>
    </lineage>
</organism>
<reference evidence="3 4" key="1">
    <citation type="submission" date="2020-04" db="EMBL/GenBank/DDBJ databases">
        <authorList>
            <person name="De Canck E."/>
        </authorList>
    </citation>
    <scope>NUCLEOTIDE SEQUENCE [LARGE SCALE GENOMIC DNA]</scope>
    <source>
        <strain evidence="3 4">LMG 28614</strain>
    </source>
</reference>